<feature type="region of interest" description="Disordered" evidence="1">
    <location>
        <begin position="1"/>
        <end position="43"/>
    </location>
</feature>
<dbReference type="InterPro" id="IPR011051">
    <property type="entry name" value="RmlC_Cupin_sf"/>
</dbReference>
<evidence type="ECO:0000313" key="3">
    <source>
        <dbReference type="Proteomes" id="UP000325081"/>
    </source>
</evidence>
<accession>A0A5A7RJA5</accession>
<evidence type="ECO:0000256" key="1">
    <source>
        <dbReference type="SAM" id="MobiDB-lite"/>
    </source>
</evidence>
<dbReference type="EMBL" id="BKCP01013181">
    <property type="protein sequence ID" value="GER57317.1"/>
    <property type="molecule type" value="Genomic_DNA"/>
</dbReference>
<dbReference type="Proteomes" id="UP000325081">
    <property type="component" value="Unassembled WGS sequence"/>
</dbReference>
<dbReference type="SUPFAM" id="SSF51182">
    <property type="entry name" value="RmlC-like cupins"/>
    <property type="match status" value="1"/>
</dbReference>
<reference evidence="3" key="1">
    <citation type="journal article" date="2019" name="Curr. Biol.">
        <title>Genome Sequence of Striga asiatica Provides Insight into the Evolution of Plant Parasitism.</title>
        <authorList>
            <person name="Yoshida S."/>
            <person name="Kim S."/>
            <person name="Wafula E.K."/>
            <person name="Tanskanen J."/>
            <person name="Kim Y.M."/>
            <person name="Honaas L."/>
            <person name="Yang Z."/>
            <person name="Spallek T."/>
            <person name="Conn C.E."/>
            <person name="Ichihashi Y."/>
            <person name="Cheong K."/>
            <person name="Cui S."/>
            <person name="Der J.P."/>
            <person name="Gundlach H."/>
            <person name="Jiao Y."/>
            <person name="Hori C."/>
            <person name="Ishida J.K."/>
            <person name="Kasahara H."/>
            <person name="Kiba T."/>
            <person name="Kim M.S."/>
            <person name="Koo N."/>
            <person name="Laohavisit A."/>
            <person name="Lee Y.H."/>
            <person name="Lumba S."/>
            <person name="McCourt P."/>
            <person name="Mortimer J.C."/>
            <person name="Mutuku J.M."/>
            <person name="Nomura T."/>
            <person name="Sasaki-Sekimoto Y."/>
            <person name="Seto Y."/>
            <person name="Wang Y."/>
            <person name="Wakatake T."/>
            <person name="Sakakibara H."/>
            <person name="Demura T."/>
            <person name="Yamaguchi S."/>
            <person name="Yoneyama K."/>
            <person name="Manabe R.I."/>
            <person name="Nelson D.C."/>
            <person name="Schulman A.H."/>
            <person name="Timko M.P."/>
            <person name="dePamphilis C.W."/>
            <person name="Choi D."/>
            <person name="Shirasu K."/>
        </authorList>
    </citation>
    <scope>NUCLEOTIDE SEQUENCE [LARGE SCALE GENOMIC DNA]</scope>
    <source>
        <strain evidence="3">cv. UVA1</strain>
    </source>
</reference>
<protein>
    <submittedName>
        <fullName evidence="2">PLAC8 family protein</fullName>
    </submittedName>
</protein>
<keyword evidence="3" id="KW-1185">Reference proteome</keyword>
<dbReference type="AlphaFoldDB" id="A0A5A7RJA5"/>
<proteinExistence type="predicted"/>
<dbReference type="NCBIfam" id="TIGR01571">
    <property type="entry name" value="A_thal_Cys_rich"/>
    <property type="match status" value="1"/>
</dbReference>
<dbReference type="InterPro" id="IPR014710">
    <property type="entry name" value="RmlC-like_jellyroll"/>
</dbReference>
<dbReference type="OrthoDB" id="1045822at2759"/>
<dbReference type="Pfam" id="PF04749">
    <property type="entry name" value="PLAC8"/>
    <property type="match status" value="1"/>
</dbReference>
<evidence type="ECO:0000313" key="2">
    <source>
        <dbReference type="EMBL" id="GER57317.1"/>
    </source>
</evidence>
<dbReference type="PANTHER" id="PTHR15907">
    <property type="entry name" value="DUF614 FAMILY PROTEIN-RELATED"/>
    <property type="match status" value="1"/>
</dbReference>
<organism evidence="2 3">
    <name type="scientific">Striga asiatica</name>
    <name type="common">Asiatic witchweed</name>
    <name type="synonym">Buchnera asiatica</name>
    <dbReference type="NCBI Taxonomy" id="4170"/>
    <lineage>
        <taxon>Eukaryota</taxon>
        <taxon>Viridiplantae</taxon>
        <taxon>Streptophyta</taxon>
        <taxon>Embryophyta</taxon>
        <taxon>Tracheophyta</taxon>
        <taxon>Spermatophyta</taxon>
        <taxon>Magnoliopsida</taxon>
        <taxon>eudicotyledons</taxon>
        <taxon>Gunneridae</taxon>
        <taxon>Pentapetalae</taxon>
        <taxon>asterids</taxon>
        <taxon>lamiids</taxon>
        <taxon>Lamiales</taxon>
        <taxon>Orobanchaceae</taxon>
        <taxon>Buchnereae</taxon>
        <taxon>Striga</taxon>
    </lineage>
</organism>
<dbReference type="InterPro" id="IPR006461">
    <property type="entry name" value="PLAC_motif_containing"/>
</dbReference>
<sequence length="346" mass="38088">MANYERVPNQEQEAETKPDAKFSSAGKGEGAPPPGVSIGWPANGMPVADPAAQRSEWETGLFSCLGKNDEFYSSDLEVCLLGSVAPCVLHASNVERLGSGPGTFANHCLPYTGLYLLGNCLFGWNCLAPWFSYPNRTAIRHKFNLEGSFGKYAIDEIPHEQCEASCDFCTHVFCHACALCQEAREVRRRLPHPGLATQQPVFVMIPPGGQAMGHRREPPSAAVPEKRSPTLLPVESHAVKFDFNLDGFPPSTVALLTSQDGNEELVLVVFHDNGNSANQFDQNLRSFFLAENPTRGQQQEQHRGQGRPHLWNVFRGFGTETIAEVFKVGEETARKLYEKNDEGAIL</sequence>
<gene>
    <name evidence="2" type="ORF">STAS_35097</name>
</gene>
<comment type="caution">
    <text evidence="2">The sequence shown here is derived from an EMBL/GenBank/DDBJ whole genome shotgun (WGS) entry which is preliminary data.</text>
</comment>
<dbReference type="Gene3D" id="2.60.120.10">
    <property type="entry name" value="Jelly Rolls"/>
    <property type="match status" value="1"/>
</dbReference>
<name>A0A5A7RJA5_STRAF</name>